<evidence type="ECO:0000313" key="1">
    <source>
        <dbReference type="EMBL" id="PLZ85251.1"/>
    </source>
</evidence>
<sequence length="99" mass="11173">MVVIEEKRQRSHCTLGGSRGLDLSLYPANIARSVVARGVAEGRRKQLQGQIEKRRGGYARVKPLFFMALSKPFRQLSKSVGSPFALCHWLLVFLHVPLR</sequence>
<keyword evidence="2" id="KW-1185">Reference proteome</keyword>
<name>A0A2N6JXL1_FISMU</name>
<accession>A0A2N6JXL1</accession>
<comment type="caution">
    <text evidence="1">The sequence shown here is derived from an EMBL/GenBank/DDBJ whole genome shotgun (WGS) entry which is preliminary data.</text>
</comment>
<dbReference type="EMBL" id="NRQW01000531">
    <property type="protein sequence ID" value="PLZ85251.1"/>
    <property type="molecule type" value="Genomic_DNA"/>
</dbReference>
<proteinExistence type="predicted"/>
<organism evidence="1 2">
    <name type="scientific">Fischerella muscicola CCMEE 5323</name>
    <dbReference type="NCBI Taxonomy" id="2019572"/>
    <lineage>
        <taxon>Bacteria</taxon>
        <taxon>Bacillati</taxon>
        <taxon>Cyanobacteriota</taxon>
        <taxon>Cyanophyceae</taxon>
        <taxon>Nostocales</taxon>
        <taxon>Hapalosiphonaceae</taxon>
        <taxon>Fischerella</taxon>
    </lineage>
</organism>
<gene>
    <name evidence="1" type="ORF">CEN44_22695</name>
</gene>
<dbReference type="AlphaFoldDB" id="A0A2N6JXL1"/>
<dbReference type="Proteomes" id="UP000235036">
    <property type="component" value="Unassembled WGS sequence"/>
</dbReference>
<reference evidence="1 2" key="1">
    <citation type="submission" date="2017-08" db="EMBL/GenBank/DDBJ databases">
        <title>Genomes of Fischerella (Mastigocladus) sp. strains.</title>
        <authorList>
            <person name="Miller S.R."/>
        </authorList>
    </citation>
    <scope>NUCLEOTIDE SEQUENCE [LARGE SCALE GENOMIC DNA]</scope>
    <source>
        <strain evidence="1 2">CCMEE 5323</strain>
    </source>
</reference>
<evidence type="ECO:0000313" key="2">
    <source>
        <dbReference type="Proteomes" id="UP000235036"/>
    </source>
</evidence>
<protein>
    <submittedName>
        <fullName evidence="1">Uncharacterized protein</fullName>
    </submittedName>
</protein>